<dbReference type="OrthoDB" id="5343483at2759"/>
<gene>
    <name evidence="2" type="ORF">P168DRAFT_307196</name>
</gene>
<comment type="caution">
    <text evidence="2">The sequence shown here is derived from an EMBL/GenBank/DDBJ whole genome shotgun (WGS) entry which is preliminary data.</text>
</comment>
<reference evidence="2" key="1">
    <citation type="submission" date="2016-12" db="EMBL/GenBank/DDBJ databases">
        <title>The genomes of Aspergillus section Nigri reveals drivers in fungal speciation.</title>
        <authorList>
            <consortium name="DOE Joint Genome Institute"/>
            <person name="Vesth T.C."/>
            <person name="Nybo J."/>
            <person name="Theobald S."/>
            <person name="Brandl J."/>
            <person name="Frisvad J.C."/>
            <person name="Nielsen K.F."/>
            <person name="Lyhne E.K."/>
            <person name="Kogle M.E."/>
            <person name="Kuo A."/>
            <person name="Riley R."/>
            <person name="Clum A."/>
            <person name="Nolan M."/>
            <person name="Lipzen A."/>
            <person name="Salamov A."/>
            <person name="Henrissat B."/>
            <person name="Wiebenga A."/>
            <person name="De vries R.P."/>
            <person name="Grigoriev I.V."/>
            <person name="Mortensen U.H."/>
            <person name="Andersen M.R."/>
            <person name="Baker S.E."/>
        </authorList>
    </citation>
    <scope>NUCLEOTIDE SEQUENCE</scope>
    <source>
        <strain evidence="2">IBT 28561</strain>
    </source>
</reference>
<feature type="compositionally biased region" description="Basic residues" evidence="1">
    <location>
        <begin position="318"/>
        <end position="327"/>
    </location>
</feature>
<sequence length="327" mass="36770">MTADFAPGSFCDIVRQNNGFLVSPLQWTSRHLELVGCRFEEVATTPSDTKSDQRDNGDGIGRTSHPKAAADAETLAMDIFAIIKRECLIRILVGREKPFARHSKGPSFYFHGGPVHRPRYIVFHSNANGTPPPIPVGYVHYTDVNGDRRRQFEPCPGPNGTLNWIGGAICNKRLAQTSPQDWTEDPYFVCHLLALAQHQDRTLNLTKPTTYTSRLLVTNVLNREYIVFYEAGITTELLDVLRDPTHANTSVEWPTVRRIKLPYKPYDTFAARLTSILVASSPASLNNSFDLDGGDCFARNCRKRAHVPEDNQPATVRHISKRRATRR</sequence>
<dbReference type="GeneID" id="36546609"/>
<proteinExistence type="predicted"/>
<dbReference type="Proteomes" id="UP000234254">
    <property type="component" value="Unassembled WGS sequence"/>
</dbReference>
<dbReference type="EMBL" id="MSFM01000013">
    <property type="protein sequence ID" value="PKY00728.1"/>
    <property type="molecule type" value="Genomic_DNA"/>
</dbReference>
<evidence type="ECO:0000313" key="2">
    <source>
        <dbReference type="EMBL" id="PKY00728.1"/>
    </source>
</evidence>
<dbReference type="AlphaFoldDB" id="A0A2I1CSY0"/>
<organism evidence="2 3">
    <name type="scientific">Aspergillus campestris (strain IBT 28561)</name>
    <dbReference type="NCBI Taxonomy" id="1392248"/>
    <lineage>
        <taxon>Eukaryota</taxon>
        <taxon>Fungi</taxon>
        <taxon>Dikarya</taxon>
        <taxon>Ascomycota</taxon>
        <taxon>Pezizomycotina</taxon>
        <taxon>Eurotiomycetes</taxon>
        <taxon>Eurotiomycetidae</taxon>
        <taxon>Eurotiales</taxon>
        <taxon>Aspergillaceae</taxon>
        <taxon>Aspergillus</taxon>
        <taxon>Aspergillus subgen. Circumdati</taxon>
    </lineage>
</organism>
<dbReference type="RefSeq" id="XP_024689322.1">
    <property type="nucleotide sequence ID" value="XM_024839085.1"/>
</dbReference>
<accession>A0A2I1CSY0</accession>
<feature type="region of interest" description="Disordered" evidence="1">
    <location>
        <begin position="43"/>
        <end position="68"/>
    </location>
</feature>
<keyword evidence="3" id="KW-1185">Reference proteome</keyword>
<dbReference type="VEuPathDB" id="FungiDB:P168DRAFT_307196"/>
<protein>
    <submittedName>
        <fullName evidence="2">Uncharacterized protein</fullName>
    </submittedName>
</protein>
<evidence type="ECO:0000256" key="1">
    <source>
        <dbReference type="SAM" id="MobiDB-lite"/>
    </source>
</evidence>
<feature type="region of interest" description="Disordered" evidence="1">
    <location>
        <begin position="308"/>
        <end position="327"/>
    </location>
</feature>
<evidence type="ECO:0000313" key="3">
    <source>
        <dbReference type="Proteomes" id="UP000234254"/>
    </source>
</evidence>
<name>A0A2I1CSY0_ASPC2</name>